<evidence type="ECO:0000256" key="3">
    <source>
        <dbReference type="ARBA" id="ARBA00022840"/>
    </source>
</evidence>
<dbReference type="InterPro" id="IPR003439">
    <property type="entry name" value="ABC_transporter-like_ATP-bd"/>
</dbReference>
<dbReference type="AlphaFoldDB" id="A0A6M6J9M7"/>
<dbReference type="InterPro" id="IPR008995">
    <property type="entry name" value="Mo/tungstate-bd_C_term_dom"/>
</dbReference>
<evidence type="ECO:0000256" key="1">
    <source>
        <dbReference type="ARBA" id="ARBA00022448"/>
    </source>
</evidence>
<dbReference type="PANTHER" id="PTHR42781:SF4">
    <property type="entry name" value="SPERMIDINE_PUTRESCINE IMPORT ATP-BINDING PROTEIN POTA"/>
    <property type="match status" value="1"/>
</dbReference>
<dbReference type="SUPFAM" id="SSF52540">
    <property type="entry name" value="P-loop containing nucleoside triphosphate hydrolases"/>
    <property type="match status" value="1"/>
</dbReference>
<dbReference type="SMART" id="SM00382">
    <property type="entry name" value="AAA"/>
    <property type="match status" value="1"/>
</dbReference>
<evidence type="ECO:0000256" key="2">
    <source>
        <dbReference type="ARBA" id="ARBA00022741"/>
    </source>
</evidence>
<dbReference type="PANTHER" id="PTHR42781">
    <property type="entry name" value="SPERMIDINE/PUTRESCINE IMPORT ATP-BINDING PROTEIN POTA"/>
    <property type="match status" value="1"/>
</dbReference>
<dbReference type="SUPFAM" id="SSF50331">
    <property type="entry name" value="MOP-like"/>
    <property type="match status" value="1"/>
</dbReference>
<evidence type="ECO:0000313" key="5">
    <source>
        <dbReference type="EMBL" id="QJY44488.1"/>
    </source>
</evidence>
<dbReference type="RefSeq" id="WP_172153862.1">
    <property type="nucleotide sequence ID" value="NZ_CP053564.1"/>
</dbReference>
<dbReference type="GO" id="GO:0005524">
    <property type="term" value="F:ATP binding"/>
    <property type="evidence" value="ECO:0007669"/>
    <property type="project" value="UniProtKB-KW"/>
</dbReference>
<keyword evidence="6" id="KW-1185">Reference proteome</keyword>
<accession>A0A6M6J9M7</accession>
<dbReference type="Gene3D" id="3.40.50.300">
    <property type="entry name" value="P-loop containing nucleotide triphosphate hydrolases"/>
    <property type="match status" value="1"/>
</dbReference>
<dbReference type="InterPro" id="IPR017871">
    <property type="entry name" value="ABC_transporter-like_CS"/>
</dbReference>
<dbReference type="GO" id="GO:0016887">
    <property type="term" value="F:ATP hydrolysis activity"/>
    <property type="evidence" value="ECO:0007669"/>
    <property type="project" value="InterPro"/>
</dbReference>
<dbReference type="PROSITE" id="PS50893">
    <property type="entry name" value="ABC_TRANSPORTER_2"/>
    <property type="match status" value="1"/>
</dbReference>
<reference evidence="5 6" key="1">
    <citation type="submission" date="2020-05" db="EMBL/GenBank/DDBJ databases">
        <authorList>
            <person name="Mo P."/>
        </authorList>
    </citation>
    <scope>NUCLEOTIDE SEQUENCE [LARGE SCALE GENOMIC DNA]</scope>
    <source>
        <strain evidence="5 6">Gen01</strain>
    </source>
</reference>
<dbReference type="EMBL" id="CP053564">
    <property type="protein sequence ID" value="QJY44488.1"/>
    <property type="molecule type" value="Genomic_DNA"/>
</dbReference>
<dbReference type="KEGG" id="pbro:HOP40_00400"/>
<keyword evidence="3 5" id="KW-0067">ATP-binding</keyword>
<evidence type="ECO:0000313" key="6">
    <source>
        <dbReference type="Proteomes" id="UP000505377"/>
    </source>
</evidence>
<dbReference type="Pfam" id="PF00005">
    <property type="entry name" value="ABC_tran"/>
    <property type="match status" value="1"/>
</dbReference>
<dbReference type="PROSITE" id="PS00211">
    <property type="entry name" value="ABC_TRANSPORTER_1"/>
    <property type="match status" value="1"/>
</dbReference>
<keyword evidence="2" id="KW-0547">Nucleotide-binding</keyword>
<sequence length="355" mass="37065">MSPRIGCRDLRVGVRDRELLHVEHLDVEAGEALAVLGPNGAGKSTLLRALAQIGRLHRTGQVLLDGRPVDARAMRGAVAAVLQRPILRRGTVAANAAAGLRLRGAGRAEAARRSAPWLDALGVGHLAGRDARTLSGGEAQRVAIARALAVGPRVLLLDEPFSGLDATTRTDLLADLRAVLDDLDTATVLVTHDRYEARALAGRTALLVAGRIRQHGPTAEVLDRPADADCAQLVGCTNLFPPSLTGRSGLLAARPEHCRPLRPDDSAPPGDGDVRVRGTVRRIVPWGAGVRVDVDPGTGGPALTCLVPTGPDGDLHRGTPTVVTVGSADLRAVAASGDAAPLPAPVLRGGRRHRW</sequence>
<protein>
    <submittedName>
        <fullName evidence="5">ATP-binding cassette domain-containing protein</fullName>
    </submittedName>
</protein>
<proteinExistence type="predicted"/>
<evidence type="ECO:0000259" key="4">
    <source>
        <dbReference type="PROSITE" id="PS50893"/>
    </source>
</evidence>
<feature type="domain" description="ABC transporter" evidence="4">
    <location>
        <begin position="5"/>
        <end position="234"/>
    </location>
</feature>
<gene>
    <name evidence="5" type="ORF">HOP40_00400</name>
</gene>
<dbReference type="Proteomes" id="UP000505377">
    <property type="component" value="Chromosome"/>
</dbReference>
<organism evidence="5 6">
    <name type="scientific">Pseudonocardia broussonetiae</name>
    <dbReference type="NCBI Taxonomy" id="2736640"/>
    <lineage>
        <taxon>Bacteria</taxon>
        <taxon>Bacillati</taxon>
        <taxon>Actinomycetota</taxon>
        <taxon>Actinomycetes</taxon>
        <taxon>Pseudonocardiales</taxon>
        <taxon>Pseudonocardiaceae</taxon>
        <taxon>Pseudonocardia</taxon>
    </lineage>
</organism>
<keyword evidence="1" id="KW-0813">Transport</keyword>
<dbReference type="InterPro" id="IPR050093">
    <property type="entry name" value="ABC_SmlMolc_Importer"/>
</dbReference>
<name>A0A6M6J9M7_9PSEU</name>
<dbReference type="InterPro" id="IPR027417">
    <property type="entry name" value="P-loop_NTPase"/>
</dbReference>
<dbReference type="InterPro" id="IPR003593">
    <property type="entry name" value="AAA+_ATPase"/>
</dbReference>